<evidence type="ECO:0000256" key="1">
    <source>
        <dbReference type="SAM" id="MobiDB-lite"/>
    </source>
</evidence>
<organism evidence="3">
    <name type="scientific">Acromyrmex echinatior</name>
    <name type="common">Panamanian leafcutter ant</name>
    <name type="synonym">Acromyrmex octospinosus echinatior</name>
    <dbReference type="NCBI Taxonomy" id="103372"/>
    <lineage>
        <taxon>Eukaryota</taxon>
        <taxon>Metazoa</taxon>
        <taxon>Ecdysozoa</taxon>
        <taxon>Arthropoda</taxon>
        <taxon>Hexapoda</taxon>
        <taxon>Insecta</taxon>
        <taxon>Pterygota</taxon>
        <taxon>Neoptera</taxon>
        <taxon>Endopterygota</taxon>
        <taxon>Hymenoptera</taxon>
        <taxon>Apocrita</taxon>
        <taxon>Aculeata</taxon>
        <taxon>Formicoidea</taxon>
        <taxon>Formicidae</taxon>
        <taxon>Myrmicinae</taxon>
        <taxon>Acromyrmex</taxon>
    </lineage>
</organism>
<accession>F4X365</accession>
<proteinExistence type="predicted"/>
<protein>
    <submittedName>
        <fullName evidence="2">Uncharacterized protein</fullName>
    </submittedName>
</protein>
<feature type="region of interest" description="Disordered" evidence="1">
    <location>
        <begin position="150"/>
        <end position="177"/>
    </location>
</feature>
<evidence type="ECO:0000313" key="3">
    <source>
        <dbReference type="Proteomes" id="UP000007755"/>
    </source>
</evidence>
<gene>
    <name evidence="2" type="ORF">G5I_12756</name>
</gene>
<sequence>MNRNYGLCGTRSSCRTVFHQPVGSVHRSVAFVGPAISCQDGRSTYGPLALPTAVGVMTLITRQCFAIPTSSLEIMRSTERARRAPTGCASEKQKRSDLICDRETSCPPASSPSPLFPPRRISTTFESTSFRTLFVFPTSLAFLPLRALPTCSSSSSSPLPPRDILKTPREFSDHPKDVPRISRITYTMRR</sequence>
<keyword evidence="3" id="KW-1185">Reference proteome</keyword>
<dbReference type="InParanoid" id="F4X365"/>
<reference evidence="2" key="1">
    <citation type="submission" date="2011-02" db="EMBL/GenBank/DDBJ databases">
        <title>The genome of the leaf-cutting ant Acromyrmex echinatior suggests key adaptations to social evolution and fungus farming.</title>
        <authorList>
            <person name="Nygaard S."/>
            <person name="Zhang G."/>
        </authorList>
    </citation>
    <scope>NUCLEOTIDE SEQUENCE</scope>
</reference>
<evidence type="ECO:0000313" key="2">
    <source>
        <dbReference type="EMBL" id="EGI59046.1"/>
    </source>
</evidence>
<dbReference type="Proteomes" id="UP000007755">
    <property type="component" value="Unassembled WGS sequence"/>
</dbReference>
<feature type="compositionally biased region" description="Basic and acidic residues" evidence="1">
    <location>
        <begin position="163"/>
        <end position="177"/>
    </location>
</feature>
<dbReference type="AlphaFoldDB" id="F4X365"/>
<name>F4X365_ACREC</name>
<dbReference type="EMBL" id="GL888609">
    <property type="protein sequence ID" value="EGI59046.1"/>
    <property type="molecule type" value="Genomic_DNA"/>
</dbReference>